<protein>
    <submittedName>
        <fullName evidence="1">Uncharacterized protein</fullName>
    </submittedName>
</protein>
<organism evidence="1 2">
    <name type="scientific">Lentzea fradiae</name>
    <dbReference type="NCBI Taxonomy" id="200378"/>
    <lineage>
        <taxon>Bacteria</taxon>
        <taxon>Bacillati</taxon>
        <taxon>Actinomycetota</taxon>
        <taxon>Actinomycetes</taxon>
        <taxon>Pseudonocardiales</taxon>
        <taxon>Pseudonocardiaceae</taxon>
        <taxon>Lentzea</taxon>
    </lineage>
</organism>
<evidence type="ECO:0000313" key="2">
    <source>
        <dbReference type="Proteomes" id="UP000199623"/>
    </source>
</evidence>
<dbReference type="EMBL" id="FNCC01000005">
    <property type="protein sequence ID" value="SDG12927.1"/>
    <property type="molecule type" value="Genomic_DNA"/>
</dbReference>
<dbReference type="AlphaFoldDB" id="A0A1G7RQ30"/>
<keyword evidence="2" id="KW-1185">Reference proteome</keyword>
<proteinExistence type="predicted"/>
<accession>A0A1G7RQ30</accession>
<sequence length="184" mass="20681">MRQPFATCQNFYSVVTGWQHPLPWAYGAGVSIDLDQLRTDFANTPLDEADREEVLHLLLRERREGDADLLRHLLAQETAAHREGWGVSEALTLAALLVAESGREEDVWALWDAKNASFDTMAGLDGFLLFPAGIAGTTAHVIAQEQHPDRTDLMTYMAEYLGYEKLTDEDIREHVAGLRSHFEN</sequence>
<name>A0A1G7RQ30_9PSEU</name>
<evidence type="ECO:0000313" key="1">
    <source>
        <dbReference type="EMBL" id="SDG12927.1"/>
    </source>
</evidence>
<reference evidence="2" key="1">
    <citation type="submission" date="2016-10" db="EMBL/GenBank/DDBJ databases">
        <authorList>
            <person name="Varghese N."/>
            <person name="Submissions S."/>
        </authorList>
    </citation>
    <scope>NUCLEOTIDE SEQUENCE [LARGE SCALE GENOMIC DNA]</scope>
    <source>
        <strain evidence="2">CGMCC 4.3506</strain>
    </source>
</reference>
<dbReference type="Proteomes" id="UP000199623">
    <property type="component" value="Unassembled WGS sequence"/>
</dbReference>
<gene>
    <name evidence="1" type="ORF">SAMN05216553_105478</name>
</gene>